<organism evidence="8 9">
    <name type="scientific">Gouania willdenowi</name>
    <name type="common">Blunt-snouted clingfish</name>
    <name type="synonym">Lepadogaster willdenowi</name>
    <dbReference type="NCBI Taxonomy" id="441366"/>
    <lineage>
        <taxon>Eukaryota</taxon>
        <taxon>Metazoa</taxon>
        <taxon>Chordata</taxon>
        <taxon>Craniata</taxon>
        <taxon>Vertebrata</taxon>
        <taxon>Euteleostomi</taxon>
        <taxon>Actinopterygii</taxon>
        <taxon>Neopterygii</taxon>
        <taxon>Teleostei</taxon>
        <taxon>Neoteleostei</taxon>
        <taxon>Acanthomorphata</taxon>
        <taxon>Ovalentaria</taxon>
        <taxon>Blenniimorphae</taxon>
        <taxon>Blenniiformes</taxon>
        <taxon>Gobiesocoidei</taxon>
        <taxon>Gobiesocidae</taxon>
        <taxon>Gobiesocinae</taxon>
        <taxon>Gouania</taxon>
    </lineage>
</organism>
<dbReference type="Gene3D" id="3.30.160.60">
    <property type="entry name" value="Classic Zinc Finger"/>
    <property type="match status" value="1"/>
</dbReference>
<protein>
    <recommendedName>
        <fullName evidence="7">C2H2-type domain-containing protein</fullName>
    </recommendedName>
</protein>
<dbReference type="InterPro" id="IPR036236">
    <property type="entry name" value="Znf_C2H2_sf"/>
</dbReference>
<dbReference type="PROSITE" id="PS00028">
    <property type="entry name" value="ZINC_FINGER_C2H2_1"/>
    <property type="match status" value="1"/>
</dbReference>
<dbReference type="SMART" id="SM00355">
    <property type="entry name" value="ZnF_C2H2"/>
    <property type="match status" value="1"/>
</dbReference>
<reference evidence="8" key="2">
    <citation type="submission" date="2025-08" db="UniProtKB">
        <authorList>
            <consortium name="Ensembl"/>
        </authorList>
    </citation>
    <scope>IDENTIFICATION</scope>
</reference>
<dbReference type="GO" id="GO:0008270">
    <property type="term" value="F:zinc ion binding"/>
    <property type="evidence" value="ECO:0007669"/>
    <property type="project" value="UniProtKB-KW"/>
</dbReference>
<evidence type="ECO:0000256" key="5">
    <source>
        <dbReference type="PROSITE-ProRule" id="PRU00042"/>
    </source>
</evidence>
<keyword evidence="3 5" id="KW-0863">Zinc-finger</keyword>
<reference evidence="8" key="3">
    <citation type="submission" date="2025-09" db="UniProtKB">
        <authorList>
            <consortium name="Ensembl"/>
        </authorList>
    </citation>
    <scope>IDENTIFICATION</scope>
</reference>
<sequence length="77" mass="8845">MEDSEAELMVSEAELVERPYHCSYCGKSYSHASSLYRHQQTHAAKLGAPPPPKRPVPPSPRPQEEWTRLPQARHRRP</sequence>
<dbReference type="FunFam" id="3.30.160.60:FF:000110">
    <property type="entry name" value="Zinc finger protein-like"/>
    <property type="match status" value="1"/>
</dbReference>
<dbReference type="Pfam" id="PF00096">
    <property type="entry name" value="zf-C2H2"/>
    <property type="match status" value="1"/>
</dbReference>
<dbReference type="Ensembl" id="ENSGWIT00000045112.1">
    <property type="protein sequence ID" value="ENSGWIP00000041533.1"/>
    <property type="gene ID" value="ENSGWIG00000020934.1"/>
</dbReference>
<keyword evidence="1" id="KW-0479">Metal-binding</keyword>
<dbReference type="AlphaFoldDB" id="A0A8C5NAR9"/>
<keyword evidence="9" id="KW-1185">Reference proteome</keyword>
<reference evidence="8" key="1">
    <citation type="submission" date="2020-06" db="EMBL/GenBank/DDBJ databases">
        <authorList>
            <consortium name="Wellcome Sanger Institute Data Sharing"/>
        </authorList>
    </citation>
    <scope>NUCLEOTIDE SEQUENCE [LARGE SCALE GENOMIC DNA]</scope>
</reference>
<evidence type="ECO:0000259" key="7">
    <source>
        <dbReference type="PROSITE" id="PS50157"/>
    </source>
</evidence>
<name>A0A8C5NAR9_GOUWI</name>
<dbReference type="PROSITE" id="PS50157">
    <property type="entry name" value="ZINC_FINGER_C2H2_2"/>
    <property type="match status" value="1"/>
</dbReference>
<feature type="compositionally biased region" description="Pro residues" evidence="6">
    <location>
        <begin position="48"/>
        <end position="61"/>
    </location>
</feature>
<feature type="region of interest" description="Disordered" evidence="6">
    <location>
        <begin position="36"/>
        <end position="77"/>
    </location>
</feature>
<accession>A0A8C5NAR9</accession>
<dbReference type="Proteomes" id="UP000694680">
    <property type="component" value="Chromosome 15"/>
</dbReference>
<keyword evidence="4" id="KW-0862">Zinc</keyword>
<evidence type="ECO:0000256" key="6">
    <source>
        <dbReference type="SAM" id="MobiDB-lite"/>
    </source>
</evidence>
<evidence type="ECO:0000313" key="9">
    <source>
        <dbReference type="Proteomes" id="UP000694680"/>
    </source>
</evidence>
<evidence type="ECO:0000256" key="1">
    <source>
        <dbReference type="ARBA" id="ARBA00022723"/>
    </source>
</evidence>
<feature type="domain" description="C2H2-type" evidence="7">
    <location>
        <begin position="20"/>
        <end position="47"/>
    </location>
</feature>
<dbReference type="SUPFAM" id="SSF57667">
    <property type="entry name" value="beta-beta-alpha zinc fingers"/>
    <property type="match status" value="1"/>
</dbReference>
<dbReference type="InterPro" id="IPR013087">
    <property type="entry name" value="Znf_C2H2_type"/>
</dbReference>
<evidence type="ECO:0000313" key="8">
    <source>
        <dbReference type="Ensembl" id="ENSGWIP00000041533.1"/>
    </source>
</evidence>
<proteinExistence type="predicted"/>
<evidence type="ECO:0000256" key="2">
    <source>
        <dbReference type="ARBA" id="ARBA00022737"/>
    </source>
</evidence>
<keyword evidence="2" id="KW-0677">Repeat</keyword>
<evidence type="ECO:0000256" key="4">
    <source>
        <dbReference type="ARBA" id="ARBA00022833"/>
    </source>
</evidence>
<evidence type="ECO:0000256" key="3">
    <source>
        <dbReference type="ARBA" id="ARBA00022771"/>
    </source>
</evidence>